<dbReference type="AlphaFoldDB" id="A0A367KIB7"/>
<feature type="region of interest" description="Disordered" evidence="5">
    <location>
        <begin position="250"/>
        <end position="285"/>
    </location>
</feature>
<feature type="transmembrane region" description="Helical" evidence="6">
    <location>
        <begin position="161"/>
        <end position="182"/>
    </location>
</feature>
<name>A0A367KIB7_RHIST</name>
<keyword evidence="9" id="KW-1185">Reference proteome</keyword>
<dbReference type="Proteomes" id="UP000253551">
    <property type="component" value="Unassembled WGS sequence"/>
</dbReference>
<protein>
    <recommendedName>
        <fullName evidence="7">MARVEL domain-containing protein</fullName>
    </recommendedName>
</protein>
<evidence type="ECO:0000313" key="8">
    <source>
        <dbReference type="EMBL" id="RCI01908.1"/>
    </source>
</evidence>
<evidence type="ECO:0000256" key="5">
    <source>
        <dbReference type="SAM" id="MobiDB-lite"/>
    </source>
</evidence>
<feature type="transmembrane region" description="Helical" evidence="6">
    <location>
        <begin position="26"/>
        <end position="47"/>
    </location>
</feature>
<sequence length="342" mass="38444">MPGFKLDVPIDLSEQTTDKLDLSKKILHLITGATTILTICVDAPLIATEARYLGAGRPGPNYTLFVALFTIATPFLLVYFPYMYEHHNKFKKFGKFCMKNRTNLIFCGFNSFLWATAGIAITVHSNDDSNCAYDADLTEAYGSAYTSAWATQCNLAKVSAAFTWITCILWFITLAITGINFWKEKTLIQEKLNEHRINKQQKLEERRQQEDEEMRMAAGYAPGGRLSGGYYEDEYNDSQKLQHEGSAYAGEHHYPTSASPPPSVPQQHTSPFVDPTMHHQPLYDASSPYNRQSYVDPAGYDPASVGGHFTGEPVPTFSPMPTPQHMPHPEPTYYNHTNNNSY</sequence>
<keyword evidence="3 6" id="KW-1133">Transmembrane helix</keyword>
<feature type="domain" description="MARVEL" evidence="7">
    <location>
        <begin position="36"/>
        <end position="175"/>
    </location>
</feature>
<feature type="transmembrane region" description="Helical" evidence="6">
    <location>
        <begin position="103"/>
        <end position="123"/>
    </location>
</feature>
<dbReference type="GO" id="GO:0016020">
    <property type="term" value="C:membrane"/>
    <property type="evidence" value="ECO:0007669"/>
    <property type="project" value="UniProtKB-SubCell"/>
</dbReference>
<feature type="region of interest" description="Disordered" evidence="5">
    <location>
        <begin position="317"/>
        <end position="342"/>
    </location>
</feature>
<proteinExistence type="predicted"/>
<dbReference type="EMBL" id="PJQM01001615">
    <property type="protein sequence ID" value="RCI01908.1"/>
    <property type="molecule type" value="Genomic_DNA"/>
</dbReference>
<evidence type="ECO:0000313" key="9">
    <source>
        <dbReference type="Proteomes" id="UP000253551"/>
    </source>
</evidence>
<accession>A0A367KIB7</accession>
<evidence type="ECO:0000256" key="1">
    <source>
        <dbReference type="ARBA" id="ARBA00004141"/>
    </source>
</evidence>
<feature type="transmembrane region" description="Helical" evidence="6">
    <location>
        <begin position="62"/>
        <end position="82"/>
    </location>
</feature>
<evidence type="ECO:0000256" key="3">
    <source>
        <dbReference type="ARBA" id="ARBA00022989"/>
    </source>
</evidence>
<evidence type="ECO:0000256" key="4">
    <source>
        <dbReference type="ARBA" id="ARBA00023136"/>
    </source>
</evidence>
<evidence type="ECO:0000256" key="6">
    <source>
        <dbReference type="SAM" id="Phobius"/>
    </source>
</evidence>
<feature type="compositionally biased region" description="Pro residues" evidence="5">
    <location>
        <begin position="317"/>
        <end position="330"/>
    </location>
</feature>
<dbReference type="STRING" id="4846.A0A367KIB7"/>
<reference evidence="8 9" key="1">
    <citation type="journal article" date="2018" name="G3 (Bethesda)">
        <title>Phylogenetic and Phylogenomic Definition of Rhizopus Species.</title>
        <authorList>
            <person name="Gryganskyi A.P."/>
            <person name="Golan J."/>
            <person name="Dolatabadi S."/>
            <person name="Mondo S."/>
            <person name="Robb S."/>
            <person name="Idnurm A."/>
            <person name="Muszewska A."/>
            <person name="Steczkiewicz K."/>
            <person name="Masonjones S."/>
            <person name="Liao H.L."/>
            <person name="Gajdeczka M.T."/>
            <person name="Anike F."/>
            <person name="Vuek A."/>
            <person name="Anishchenko I.M."/>
            <person name="Voigt K."/>
            <person name="de Hoog G.S."/>
            <person name="Smith M.E."/>
            <person name="Heitman J."/>
            <person name="Vilgalys R."/>
            <person name="Stajich J.E."/>
        </authorList>
    </citation>
    <scope>NUCLEOTIDE SEQUENCE [LARGE SCALE GENOMIC DNA]</scope>
    <source>
        <strain evidence="8 9">LSU 92-RS-03</strain>
    </source>
</reference>
<dbReference type="Pfam" id="PF01284">
    <property type="entry name" value="MARVEL"/>
    <property type="match status" value="1"/>
</dbReference>
<keyword evidence="4 6" id="KW-0472">Membrane</keyword>
<keyword evidence="2 6" id="KW-0812">Transmembrane</keyword>
<comment type="subcellular location">
    <subcellularLocation>
        <location evidence="1">Membrane</location>
        <topology evidence="1">Multi-pass membrane protein</topology>
    </subcellularLocation>
</comment>
<comment type="caution">
    <text evidence="8">The sequence shown here is derived from an EMBL/GenBank/DDBJ whole genome shotgun (WGS) entry which is preliminary data.</text>
</comment>
<organism evidence="8 9">
    <name type="scientific">Rhizopus stolonifer</name>
    <name type="common">Rhizopus nigricans</name>
    <dbReference type="NCBI Taxonomy" id="4846"/>
    <lineage>
        <taxon>Eukaryota</taxon>
        <taxon>Fungi</taxon>
        <taxon>Fungi incertae sedis</taxon>
        <taxon>Mucoromycota</taxon>
        <taxon>Mucoromycotina</taxon>
        <taxon>Mucoromycetes</taxon>
        <taxon>Mucorales</taxon>
        <taxon>Mucorineae</taxon>
        <taxon>Rhizopodaceae</taxon>
        <taxon>Rhizopus</taxon>
    </lineage>
</organism>
<dbReference type="OrthoDB" id="2218151at2759"/>
<dbReference type="InterPro" id="IPR008253">
    <property type="entry name" value="Marvel"/>
</dbReference>
<evidence type="ECO:0000256" key="2">
    <source>
        <dbReference type="ARBA" id="ARBA00022692"/>
    </source>
</evidence>
<evidence type="ECO:0000259" key="7">
    <source>
        <dbReference type="Pfam" id="PF01284"/>
    </source>
</evidence>
<gene>
    <name evidence="8" type="ORF">CU098_009160</name>
</gene>